<dbReference type="InterPro" id="IPR017441">
    <property type="entry name" value="Protein_kinase_ATP_BS"/>
</dbReference>
<dbReference type="Gene3D" id="3.40.50.300">
    <property type="entry name" value="P-loop containing nucleotide triphosphate hydrolases"/>
    <property type="match status" value="1"/>
</dbReference>
<dbReference type="PROSITE" id="PS00108">
    <property type="entry name" value="PROTEIN_KINASE_ST"/>
    <property type="match status" value="1"/>
</dbReference>
<dbReference type="EMBL" id="AP022575">
    <property type="protein sequence ID" value="BBX74884.1"/>
    <property type="molecule type" value="Genomic_DNA"/>
</dbReference>
<feature type="binding site" evidence="3">
    <location>
        <position position="55"/>
    </location>
    <ligand>
        <name>ATP</name>
        <dbReference type="ChEBI" id="CHEBI:30616"/>
    </ligand>
</feature>
<evidence type="ECO:0000313" key="6">
    <source>
        <dbReference type="Proteomes" id="UP000467236"/>
    </source>
</evidence>
<dbReference type="PANTHER" id="PTHR47691:SF3">
    <property type="entry name" value="HTH-TYPE TRANSCRIPTIONAL REGULATOR RV0890C-RELATED"/>
    <property type="match status" value="1"/>
</dbReference>
<dbReference type="SUPFAM" id="SSF52540">
    <property type="entry name" value="P-loop containing nucleoside triphosphate hydrolases"/>
    <property type="match status" value="1"/>
</dbReference>
<sequence length="762" mass="81765">MVDCDPSATRSEVRSGVAAELYAAGFDDAVEIGRGGFGVVFSCTQVELDRMVAVKVLTTEADDNRLRFMREQKAMGRLTGHPNIVAVLQVGETDSGHLFLVMPYYRRGSLQQQISRLGVLALEDVLSVGVKLAGALESAHQLGIVHRDVKPANILITDYGEPALSDFGIARVTSAYTTATGVYSGTPAYSAPEVLGGAAPTAASDVYGLGATLFTTLTGHAAFERRADEQVMAHFLRIISEPVPDLREHGIAGEVAAVIDQAMAHDPSARPSARELGERLQLLQSQQGLVVDEMALQAGDGVKVPARRSVTGAALPRSVGNLPTVVSQVVGRGAELAELRTLVAASRLVTLTGPGGVGKTALAISAGAELGRSFPDGVWLAQLGELRDGSLLVEVVAMALGVHDRGGRPLTAVLADAMSERHALLVLDNCEHVVNEVAELVHALLRDCPRLHIVATSREVLNVAGEAVLVVPPLECPDAAEDPTLPTLAGYAGVELFVQRARATVAGFALTEHNATAVARICSRLDGLPLAIELAAARLRAMSADQIAEALSDRYTLLSRGHRGAPVRQQTLAGCVGWSYELCSRAEQELWGRLSVFAASFDLPAAHHICGPDVTAGEYLDQLSALVDKSILMRTEHQETARFRLLDTLRDYGAARIGPPEKAQLQRRHAHWYRQLVSDARAQWNGPHQIQWLHRLIQELPNIREALQYSVVDDWAAALEMTTALYPFWDARGMLSEGQRWTDLALSAARGSPQRAAHPGPR</sequence>
<dbReference type="Gene3D" id="1.10.510.10">
    <property type="entry name" value="Transferase(Phosphotransferase) domain 1"/>
    <property type="match status" value="1"/>
</dbReference>
<dbReference type="Proteomes" id="UP000467236">
    <property type="component" value="Chromosome"/>
</dbReference>
<dbReference type="InterPro" id="IPR027417">
    <property type="entry name" value="P-loop_NTPase"/>
</dbReference>
<keyword evidence="2 3" id="KW-0067">ATP-binding</keyword>
<organism evidence="5 6">
    <name type="scientific">Mycobacterium shinjukuense</name>
    <dbReference type="NCBI Taxonomy" id="398694"/>
    <lineage>
        <taxon>Bacteria</taxon>
        <taxon>Bacillati</taxon>
        <taxon>Actinomycetota</taxon>
        <taxon>Actinomycetes</taxon>
        <taxon>Mycobacteriales</taxon>
        <taxon>Mycobacteriaceae</taxon>
        <taxon>Mycobacterium</taxon>
    </lineage>
</organism>
<dbReference type="Pfam" id="PF25872">
    <property type="entry name" value="HTH_77"/>
    <property type="match status" value="1"/>
</dbReference>
<dbReference type="PROSITE" id="PS00107">
    <property type="entry name" value="PROTEIN_KINASE_ATP"/>
    <property type="match status" value="1"/>
</dbReference>
<accession>A0A7I7MRM5</accession>
<dbReference type="InterPro" id="IPR000719">
    <property type="entry name" value="Prot_kinase_dom"/>
</dbReference>
<dbReference type="PANTHER" id="PTHR47691">
    <property type="entry name" value="REGULATOR-RELATED"/>
    <property type="match status" value="1"/>
</dbReference>
<keyword evidence="1 3" id="KW-0547">Nucleotide-binding</keyword>
<name>A0A7I7MRM5_9MYCO</name>
<protein>
    <recommendedName>
        <fullName evidence="4">Protein kinase domain-containing protein</fullName>
    </recommendedName>
</protein>
<dbReference type="SMART" id="SM00220">
    <property type="entry name" value="S_TKc"/>
    <property type="match status" value="1"/>
</dbReference>
<dbReference type="InterPro" id="IPR008271">
    <property type="entry name" value="Ser/Thr_kinase_AS"/>
</dbReference>
<dbReference type="PROSITE" id="PS50011">
    <property type="entry name" value="PROTEIN_KINASE_DOM"/>
    <property type="match status" value="1"/>
</dbReference>
<evidence type="ECO:0000256" key="2">
    <source>
        <dbReference type="ARBA" id="ARBA00022840"/>
    </source>
</evidence>
<dbReference type="InterPro" id="IPR011009">
    <property type="entry name" value="Kinase-like_dom_sf"/>
</dbReference>
<evidence type="ECO:0000313" key="5">
    <source>
        <dbReference type="EMBL" id="BBX74884.1"/>
    </source>
</evidence>
<dbReference type="CDD" id="cd14014">
    <property type="entry name" value="STKc_PknB_like"/>
    <property type="match status" value="1"/>
</dbReference>
<proteinExistence type="predicted"/>
<dbReference type="InterPro" id="IPR058852">
    <property type="entry name" value="HTH_77"/>
</dbReference>
<dbReference type="KEGG" id="mshj:MSHI_27900"/>
<gene>
    <name evidence="5" type="ORF">MSHI_27900</name>
</gene>
<dbReference type="GO" id="GO:0004672">
    <property type="term" value="F:protein kinase activity"/>
    <property type="evidence" value="ECO:0007669"/>
    <property type="project" value="InterPro"/>
</dbReference>
<reference evidence="5 6" key="1">
    <citation type="journal article" date="2019" name="Emerg. Microbes Infect.">
        <title>Comprehensive subspecies identification of 175 nontuberculous mycobacteria species based on 7547 genomic profiles.</title>
        <authorList>
            <person name="Matsumoto Y."/>
            <person name="Kinjo T."/>
            <person name="Motooka D."/>
            <person name="Nabeya D."/>
            <person name="Jung N."/>
            <person name="Uechi K."/>
            <person name="Horii T."/>
            <person name="Iida T."/>
            <person name="Fujita J."/>
            <person name="Nakamura S."/>
        </authorList>
    </citation>
    <scope>NUCLEOTIDE SEQUENCE [LARGE SCALE GENOMIC DNA]</scope>
    <source>
        <strain evidence="5 6">JCM 14233</strain>
    </source>
</reference>
<dbReference type="Pfam" id="PF00069">
    <property type="entry name" value="Pkinase"/>
    <property type="match status" value="1"/>
</dbReference>
<evidence type="ECO:0000256" key="1">
    <source>
        <dbReference type="ARBA" id="ARBA00022741"/>
    </source>
</evidence>
<keyword evidence="6" id="KW-1185">Reference proteome</keyword>
<dbReference type="SUPFAM" id="SSF56112">
    <property type="entry name" value="Protein kinase-like (PK-like)"/>
    <property type="match status" value="1"/>
</dbReference>
<evidence type="ECO:0000259" key="4">
    <source>
        <dbReference type="PROSITE" id="PS50011"/>
    </source>
</evidence>
<feature type="domain" description="Protein kinase" evidence="4">
    <location>
        <begin position="26"/>
        <end position="283"/>
    </location>
</feature>
<dbReference type="AlphaFoldDB" id="A0A7I7MRM5"/>
<evidence type="ECO:0000256" key="3">
    <source>
        <dbReference type="PROSITE-ProRule" id="PRU10141"/>
    </source>
</evidence>
<dbReference type="GO" id="GO:0005524">
    <property type="term" value="F:ATP binding"/>
    <property type="evidence" value="ECO:0007669"/>
    <property type="project" value="UniProtKB-UniRule"/>
</dbReference>
<dbReference type="PRINTS" id="PR00364">
    <property type="entry name" value="DISEASERSIST"/>
</dbReference>